<keyword evidence="1" id="KW-0479">Metal-binding</keyword>
<evidence type="ECO:0000256" key="3">
    <source>
        <dbReference type="ARBA" id="ARBA00022842"/>
    </source>
</evidence>
<evidence type="ECO:0000256" key="1">
    <source>
        <dbReference type="ARBA" id="ARBA00022723"/>
    </source>
</evidence>
<dbReference type="SUPFAM" id="SSF56784">
    <property type="entry name" value="HAD-like"/>
    <property type="match status" value="1"/>
</dbReference>
<accession>A0A150P512</accession>
<dbReference type="SFLD" id="SFLDG01129">
    <property type="entry name" value="C1.5:_HAD__Beta-PGM__Phosphata"/>
    <property type="match status" value="1"/>
</dbReference>
<reference evidence="4 5" key="1">
    <citation type="submission" date="2014-02" db="EMBL/GenBank/DDBJ databases">
        <title>The small core and large imbalanced accessory genome model reveals a collaborative survival strategy of Sorangium cellulosum strains in nature.</title>
        <authorList>
            <person name="Han K."/>
            <person name="Peng R."/>
            <person name="Blom J."/>
            <person name="Li Y.-Z."/>
        </authorList>
    </citation>
    <scope>NUCLEOTIDE SEQUENCE [LARGE SCALE GENOMIC DNA]</scope>
    <source>
        <strain evidence="4 5">So0157-25</strain>
    </source>
</reference>
<dbReference type="InterPro" id="IPR036412">
    <property type="entry name" value="HAD-like_sf"/>
</dbReference>
<evidence type="ECO:0000313" key="5">
    <source>
        <dbReference type="Proteomes" id="UP000075420"/>
    </source>
</evidence>
<comment type="caution">
    <text evidence="4">The sequence shown here is derived from an EMBL/GenBank/DDBJ whole genome shotgun (WGS) entry which is preliminary data.</text>
</comment>
<organism evidence="4 5">
    <name type="scientific">Sorangium cellulosum</name>
    <name type="common">Polyangium cellulosum</name>
    <dbReference type="NCBI Taxonomy" id="56"/>
    <lineage>
        <taxon>Bacteria</taxon>
        <taxon>Pseudomonadati</taxon>
        <taxon>Myxococcota</taxon>
        <taxon>Polyangia</taxon>
        <taxon>Polyangiales</taxon>
        <taxon>Polyangiaceae</taxon>
        <taxon>Sorangium</taxon>
    </lineage>
</organism>
<dbReference type="Gene3D" id="3.40.50.1000">
    <property type="entry name" value="HAD superfamily/HAD-like"/>
    <property type="match status" value="1"/>
</dbReference>
<dbReference type="Gene3D" id="1.10.150.520">
    <property type="match status" value="1"/>
</dbReference>
<gene>
    <name evidence="4" type="ORF">BE08_40215</name>
</gene>
<evidence type="ECO:0008006" key="6">
    <source>
        <dbReference type="Google" id="ProtNLM"/>
    </source>
</evidence>
<keyword evidence="2" id="KW-0378">Hydrolase</keyword>
<dbReference type="SFLD" id="SFLDS00003">
    <property type="entry name" value="Haloacid_Dehalogenase"/>
    <property type="match status" value="1"/>
</dbReference>
<dbReference type="EMBL" id="JELY01003094">
    <property type="protein sequence ID" value="KYF50747.1"/>
    <property type="molecule type" value="Genomic_DNA"/>
</dbReference>
<dbReference type="Pfam" id="PF00702">
    <property type="entry name" value="Hydrolase"/>
    <property type="match status" value="1"/>
</dbReference>
<dbReference type="GO" id="GO:0046872">
    <property type="term" value="F:metal ion binding"/>
    <property type="evidence" value="ECO:0007669"/>
    <property type="project" value="UniProtKB-KW"/>
</dbReference>
<dbReference type="InterPro" id="IPR051400">
    <property type="entry name" value="HAD-like_hydrolase"/>
</dbReference>
<dbReference type="Proteomes" id="UP000075420">
    <property type="component" value="Unassembled WGS sequence"/>
</dbReference>
<dbReference type="PANTHER" id="PTHR46470:SF2">
    <property type="entry name" value="GLYCERALDEHYDE 3-PHOSPHATE PHOSPHATASE"/>
    <property type="match status" value="1"/>
</dbReference>
<dbReference type="PANTHER" id="PTHR46470">
    <property type="entry name" value="N-ACYLNEURAMINATE-9-PHOSPHATASE"/>
    <property type="match status" value="1"/>
</dbReference>
<dbReference type="AlphaFoldDB" id="A0A150P512"/>
<name>A0A150P512_SORCE</name>
<sequence>MIKAILFDLDNCLSPADEVGRDLLDPVFAAIRRENRGRLSEEALEQAFSDCWRHALDFVARAHGFSAEMLAAGWEACAHLEVRAPMHGYPDLGTLAELPVLRFLVTSGFRRLQESKIRALGIERLFAGIHVDAIDEPDRKGKQGIFEEILRAHRLDPGEALVVGDNPESEIEAGNRLGIRTVQILRAGVPRGNSATYTIHGLDELKALVTRDDAGRAP</sequence>
<dbReference type="GO" id="GO:0016791">
    <property type="term" value="F:phosphatase activity"/>
    <property type="evidence" value="ECO:0007669"/>
    <property type="project" value="TreeGrafter"/>
</dbReference>
<protein>
    <recommendedName>
        <fullName evidence="6">Haloacid dehalogenase</fullName>
    </recommendedName>
</protein>
<keyword evidence="3" id="KW-0460">Magnesium</keyword>
<evidence type="ECO:0000256" key="2">
    <source>
        <dbReference type="ARBA" id="ARBA00022801"/>
    </source>
</evidence>
<evidence type="ECO:0000313" key="4">
    <source>
        <dbReference type="EMBL" id="KYF50747.1"/>
    </source>
</evidence>
<dbReference type="InterPro" id="IPR023214">
    <property type="entry name" value="HAD_sf"/>
</dbReference>
<proteinExistence type="predicted"/>